<dbReference type="PANTHER" id="PTHR42695:SF5">
    <property type="entry name" value="GLUTAMINE AMIDOTRANSFERASE YLR126C-RELATED"/>
    <property type="match status" value="1"/>
</dbReference>
<dbReference type="GO" id="GO:0016740">
    <property type="term" value="F:transferase activity"/>
    <property type="evidence" value="ECO:0007669"/>
    <property type="project" value="UniProtKB-KW"/>
</dbReference>
<evidence type="ECO:0000259" key="1">
    <source>
        <dbReference type="Pfam" id="PF00117"/>
    </source>
</evidence>
<organism evidence="2 3">
    <name type="scientific">Corynebacterium aquilae DSM 44791</name>
    <dbReference type="NCBI Taxonomy" id="1431546"/>
    <lineage>
        <taxon>Bacteria</taxon>
        <taxon>Bacillati</taxon>
        <taxon>Actinomycetota</taxon>
        <taxon>Actinomycetes</taxon>
        <taxon>Mycobacteriales</taxon>
        <taxon>Corynebacteriaceae</taxon>
        <taxon>Corynebacterium</taxon>
    </lineage>
</organism>
<dbReference type="PANTHER" id="PTHR42695">
    <property type="entry name" value="GLUTAMINE AMIDOTRANSFERASE YLR126C-RELATED"/>
    <property type="match status" value="1"/>
</dbReference>
<evidence type="ECO:0000313" key="2">
    <source>
        <dbReference type="EMBL" id="APT84785.1"/>
    </source>
</evidence>
<accession>A0A1L7CG33</accession>
<proteinExistence type="predicted"/>
<evidence type="ECO:0000313" key="3">
    <source>
        <dbReference type="Proteomes" id="UP000185478"/>
    </source>
</evidence>
<dbReference type="OrthoDB" id="5196541at2"/>
<feature type="domain" description="Glutamine amidotransferase" evidence="1">
    <location>
        <begin position="40"/>
        <end position="194"/>
    </location>
</feature>
<dbReference type="GO" id="GO:0005829">
    <property type="term" value="C:cytosol"/>
    <property type="evidence" value="ECO:0007669"/>
    <property type="project" value="TreeGrafter"/>
</dbReference>
<dbReference type="Proteomes" id="UP000185478">
    <property type="component" value="Chromosome"/>
</dbReference>
<dbReference type="RefSeq" id="WP_075726224.1">
    <property type="nucleotide sequence ID" value="NZ_CP009245.1"/>
</dbReference>
<dbReference type="InterPro" id="IPR029062">
    <property type="entry name" value="Class_I_gatase-like"/>
</dbReference>
<dbReference type="NCBIfam" id="NF005743">
    <property type="entry name" value="PRK07567.1"/>
    <property type="match status" value="1"/>
</dbReference>
<sequence length="241" mass="26422">MPARFLLVSPRSGEEIARAERGDFLRATGLKEEQLDQVMLDTCDATIGPLDPYAGVFVGGSPLNITTDTYDEYQQAVHAQLRTLIDGPVPTMFVCFGAGFITHELGGHVGRTHPESAGPSTVELTADGRKDPLLKNLPAEFSTLTGHTENIIIPPLQAVVLATAPSCPTQMIRYGQHTWACQFHADMDPAAMKARMDFYYDYGYFSPADYDDIVSVLPGVDTQHSNAILHNFVTYCTKDHD</sequence>
<keyword evidence="2" id="KW-0808">Transferase</keyword>
<dbReference type="STRING" id="1431546.CAQU_06560"/>
<dbReference type="EMBL" id="CP009245">
    <property type="protein sequence ID" value="APT84785.1"/>
    <property type="molecule type" value="Genomic_DNA"/>
</dbReference>
<dbReference type="CDD" id="cd01741">
    <property type="entry name" value="GATase1_1"/>
    <property type="match status" value="1"/>
</dbReference>
<dbReference type="Gene3D" id="3.40.50.880">
    <property type="match status" value="1"/>
</dbReference>
<dbReference type="SUPFAM" id="SSF52317">
    <property type="entry name" value="Class I glutamine amidotransferase-like"/>
    <property type="match status" value="1"/>
</dbReference>
<keyword evidence="2" id="KW-0315">Glutamine amidotransferase</keyword>
<dbReference type="AlphaFoldDB" id="A0A1L7CG33"/>
<keyword evidence="3" id="KW-1185">Reference proteome</keyword>
<dbReference type="InterPro" id="IPR017926">
    <property type="entry name" value="GATASE"/>
</dbReference>
<dbReference type="InterPro" id="IPR044992">
    <property type="entry name" value="ChyE-like"/>
</dbReference>
<reference evidence="2 3" key="1">
    <citation type="submission" date="2014-08" db="EMBL/GenBank/DDBJ databases">
        <title>Complete genome sequence of Corynebacterium aquilae S-613T(T) (=DSM 44791(T)), isolated from the choana of a healthy golden eagle.</title>
        <authorList>
            <person name="Ruckert C."/>
            <person name="Albersmeier A."/>
            <person name="Winkler A."/>
            <person name="Kalinowski J."/>
        </authorList>
    </citation>
    <scope>NUCLEOTIDE SEQUENCE [LARGE SCALE GENOMIC DNA]</scope>
    <source>
        <strain evidence="2 3">S-613</strain>
    </source>
</reference>
<name>A0A1L7CG33_9CORY</name>
<gene>
    <name evidence="2" type="ORF">CAQU_06560</name>
</gene>
<protein>
    <submittedName>
        <fullName evidence="2">Glutamine amidotransferase</fullName>
    </submittedName>
</protein>
<dbReference type="Pfam" id="PF00117">
    <property type="entry name" value="GATase"/>
    <property type="match status" value="1"/>
</dbReference>
<dbReference type="KEGG" id="caqu:CAQU_06560"/>